<dbReference type="InterPro" id="IPR000182">
    <property type="entry name" value="GNAT_dom"/>
</dbReference>
<sequence>MVPLIQPALDASEYRLRPFTLQDAGLVRQASLDPLIPLITTVPANAADEEIVDYIGRQHQRLVTHSGYSFAIADAKTDQAVGQIGLWLKNIDQGRGSVGYWVGAAHRNKGIVSSALDALSTWAIARRDIHRLELYVEPWNEGSWRAAERCGYTREGLLRSWQEVGGLRKDMYMYSRLK</sequence>
<dbReference type="Gene3D" id="3.40.630.30">
    <property type="match status" value="1"/>
</dbReference>
<dbReference type="InterPro" id="IPR051908">
    <property type="entry name" value="Ribosomal_N-acetyltransferase"/>
</dbReference>
<keyword evidence="3" id="KW-1185">Reference proteome</keyword>
<evidence type="ECO:0000313" key="3">
    <source>
        <dbReference type="Proteomes" id="UP000606115"/>
    </source>
</evidence>
<dbReference type="Proteomes" id="UP000606115">
    <property type="component" value="Unassembled WGS sequence"/>
</dbReference>
<dbReference type="PROSITE" id="PS51186">
    <property type="entry name" value="GNAT"/>
    <property type="match status" value="1"/>
</dbReference>
<dbReference type="PANTHER" id="PTHR43441">
    <property type="entry name" value="RIBOSOMAL-PROTEIN-SERINE ACETYLTRANSFERASE"/>
    <property type="match status" value="1"/>
</dbReference>
<comment type="caution">
    <text evidence="2">The sequence shown here is derived from an EMBL/GenBank/DDBJ whole genome shotgun (WGS) entry which is preliminary data.</text>
</comment>
<dbReference type="SUPFAM" id="SSF55729">
    <property type="entry name" value="Acyl-CoA N-acyltransferases (Nat)"/>
    <property type="match status" value="1"/>
</dbReference>
<feature type="domain" description="N-acetyltransferase" evidence="1">
    <location>
        <begin position="14"/>
        <end position="178"/>
    </location>
</feature>
<dbReference type="EMBL" id="BMKX01000005">
    <property type="protein sequence ID" value="GGJ63643.1"/>
    <property type="molecule type" value="Genomic_DNA"/>
</dbReference>
<organism evidence="2 3">
    <name type="scientific">Glutamicibacter ardleyensis</name>
    <dbReference type="NCBI Taxonomy" id="225894"/>
    <lineage>
        <taxon>Bacteria</taxon>
        <taxon>Bacillati</taxon>
        <taxon>Actinomycetota</taxon>
        <taxon>Actinomycetes</taxon>
        <taxon>Micrococcales</taxon>
        <taxon>Micrococcaceae</taxon>
        <taxon>Glutamicibacter</taxon>
    </lineage>
</organism>
<dbReference type="RefSeq" id="WP_188685836.1">
    <property type="nucleotide sequence ID" value="NZ_BMKX01000005.1"/>
</dbReference>
<gene>
    <name evidence="2" type="ORF">GCM10007173_23230</name>
</gene>
<protein>
    <submittedName>
        <fullName evidence="2">N-acetyltransferase</fullName>
    </submittedName>
</protein>
<accession>A0ABQ2DM29</accession>
<evidence type="ECO:0000313" key="2">
    <source>
        <dbReference type="EMBL" id="GGJ63643.1"/>
    </source>
</evidence>
<proteinExistence type="predicted"/>
<reference evidence="3" key="1">
    <citation type="journal article" date="2019" name="Int. J. Syst. Evol. Microbiol.">
        <title>The Global Catalogue of Microorganisms (GCM) 10K type strain sequencing project: providing services to taxonomists for standard genome sequencing and annotation.</title>
        <authorList>
            <consortium name="The Broad Institute Genomics Platform"/>
            <consortium name="The Broad Institute Genome Sequencing Center for Infectious Disease"/>
            <person name="Wu L."/>
            <person name="Ma J."/>
        </authorList>
    </citation>
    <scope>NUCLEOTIDE SEQUENCE [LARGE SCALE GENOMIC DNA]</scope>
    <source>
        <strain evidence="3">CGMCC 1.3685</strain>
    </source>
</reference>
<dbReference type="InterPro" id="IPR016181">
    <property type="entry name" value="Acyl_CoA_acyltransferase"/>
</dbReference>
<evidence type="ECO:0000259" key="1">
    <source>
        <dbReference type="PROSITE" id="PS51186"/>
    </source>
</evidence>
<dbReference type="PANTHER" id="PTHR43441:SF10">
    <property type="entry name" value="ACETYLTRANSFERASE"/>
    <property type="match status" value="1"/>
</dbReference>
<dbReference type="Pfam" id="PF13302">
    <property type="entry name" value="Acetyltransf_3"/>
    <property type="match status" value="1"/>
</dbReference>
<name>A0ABQ2DM29_9MICC</name>
<dbReference type="GeneID" id="303304681"/>